<dbReference type="PANTHER" id="PTHR46390">
    <property type="entry name" value="MANNOSE-1-PHOSPHATE GUANYLYLTRANSFERASE"/>
    <property type="match status" value="1"/>
</dbReference>
<dbReference type="AlphaFoldDB" id="A0A932YYR7"/>
<sequence>MEALEVRELPWGREEVLIKTDTVAVKLITVKPGQRNSLQRHARRAESWTILSDAGGTVHIDEAEMPAKEGAMFSVPVGALHRFTAPPDAEMKILEVWSGECDQNDIERLEDDYGRV</sequence>
<dbReference type="InterPro" id="IPR001538">
    <property type="entry name" value="Man6P_isomerase-2_C"/>
</dbReference>
<accession>A0A932YYR7</accession>
<dbReference type="Pfam" id="PF01050">
    <property type="entry name" value="MannoseP_isomer"/>
    <property type="match status" value="1"/>
</dbReference>
<dbReference type="CDD" id="cd02213">
    <property type="entry name" value="cupin_PMI_typeII_C"/>
    <property type="match status" value="1"/>
</dbReference>
<protein>
    <submittedName>
        <fullName evidence="2">Phosphomannose isomerase type II C-terminal cupin domain</fullName>
    </submittedName>
</protein>
<dbReference type="InterPro" id="IPR051161">
    <property type="entry name" value="Mannose-6P_isomerase_type2"/>
</dbReference>
<comment type="caution">
    <text evidence="2">The sequence shown here is derived from an EMBL/GenBank/DDBJ whole genome shotgun (WGS) entry which is preliminary data.</text>
</comment>
<dbReference type="EMBL" id="JACQMJ010000008">
    <property type="protein sequence ID" value="MBI4132455.1"/>
    <property type="molecule type" value="Genomic_DNA"/>
</dbReference>
<feature type="domain" description="Mannose-6-phosphate isomerase type II C-terminal" evidence="1">
    <location>
        <begin position="10"/>
        <end position="111"/>
    </location>
</feature>
<dbReference type="GO" id="GO:0004475">
    <property type="term" value="F:mannose-1-phosphate guanylyltransferase (GTP) activity"/>
    <property type="evidence" value="ECO:0007669"/>
    <property type="project" value="TreeGrafter"/>
</dbReference>
<dbReference type="Gene3D" id="2.60.120.10">
    <property type="entry name" value="Jelly Rolls"/>
    <property type="match status" value="1"/>
</dbReference>
<dbReference type="Proteomes" id="UP000704960">
    <property type="component" value="Unassembled WGS sequence"/>
</dbReference>
<proteinExistence type="predicted"/>
<organism evidence="2 3">
    <name type="scientific">Candidatus Sungiibacteriota bacterium</name>
    <dbReference type="NCBI Taxonomy" id="2750080"/>
    <lineage>
        <taxon>Bacteria</taxon>
        <taxon>Candidatus Sungiibacteriota</taxon>
    </lineage>
</organism>
<reference evidence="2" key="1">
    <citation type="submission" date="2020-07" db="EMBL/GenBank/DDBJ databases">
        <title>Huge and variable diversity of episymbiotic CPR bacteria and DPANN archaea in groundwater ecosystems.</title>
        <authorList>
            <person name="He C.Y."/>
            <person name="Keren R."/>
            <person name="Whittaker M."/>
            <person name="Farag I.F."/>
            <person name="Doudna J."/>
            <person name="Cate J.H.D."/>
            <person name="Banfield J.F."/>
        </authorList>
    </citation>
    <scope>NUCLEOTIDE SEQUENCE</scope>
    <source>
        <strain evidence="2">NC_groundwater_1226_Ag_S-0.1um_59_124</strain>
    </source>
</reference>
<dbReference type="SUPFAM" id="SSF51182">
    <property type="entry name" value="RmlC-like cupins"/>
    <property type="match status" value="1"/>
</dbReference>
<dbReference type="PANTHER" id="PTHR46390:SF1">
    <property type="entry name" value="MANNOSE-1-PHOSPHATE GUANYLYLTRANSFERASE"/>
    <property type="match status" value="1"/>
</dbReference>
<evidence type="ECO:0000313" key="2">
    <source>
        <dbReference type="EMBL" id="MBI4132455.1"/>
    </source>
</evidence>
<evidence type="ECO:0000259" key="1">
    <source>
        <dbReference type="Pfam" id="PF01050"/>
    </source>
</evidence>
<dbReference type="GO" id="GO:0005976">
    <property type="term" value="P:polysaccharide metabolic process"/>
    <property type="evidence" value="ECO:0007669"/>
    <property type="project" value="InterPro"/>
</dbReference>
<dbReference type="GO" id="GO:0016853">
    <property type="term" value="F:isomerase activity"/>
    <property type="evidence" value="ECO:0007669"/>
    <property type="project" value="UniProtKB-KW"/>
</dbReference>
<dbReference type="GO" id="GO:0009298">
    <property type="term" value="P:GDP-mannose biosynthetic process"/>
    <property type="evidence" value="ECO:0007669"/>
    <property type="project" value="TreeGrafter"/>
</dbReference>
<name>A0A932YYR7_9BACT</name>
<evidence type="ECO:0000313" key="3">
    <source>
        <dbReference type="Proteomes" id="UP000704960"/>
    </source>
</evidence>
<gene>
    <name evidence="2" type="ORF">HY474_02390</name>
</gene>
<dbReference type="InterPro" id="IPR014710">
    <property type="entry name" value="RmlC-like_jellyroll"/>
</dbReference>
<keyword evidence="2" id="KW-0413">Isomerase</keyword>
<dbReference type="InterPro" id="IPR011051">
    <property type="entry name" value="RmlC_Cupin_sf"/>
</dbReference>